<dbReference type="InterPro" id="IPR012337">
    <property type="entry name" value="RNaseH-like_sf"/>
</dbReference>
<feature type="region of interest" description="Disordered" evidence="19">
    <location>
        <begin position="573"/>
        <end position="593"/>
    </location>
</feature>
<dbReference type="GO" id="GO:0008233">
    <property type="term" value="F:peptidase activity"/>
    <property type="evidence" value="ECO:0007669"/>
    <property type="project" value="UniProtKB-KW"/>
</dbReference>
<feature type="compositionally biased region" description="Polar residues" evidence="19">
    <location>
        <begin position="220"/>
        <end position="233"/>
    </location>
</feature>
<dbReference type="OMA" id="IDNETWI"/>
<dbReference type="OrthoDB" id="4364246at2759"/>
<dbReference type="BioCyc" id="PCHR:PC22G26000-MONOMER"/>
<dbReference type="Pfam" id="PF22936">
    <property type="entry name" value="Pol_BBD"/>
    <property type="match status" value="1"/>
</dbReference>
<feature type="compositionally biased region" description="Polar residues" evidence="19">
    <location>
        <begin position="296"/>
        <end position="313"/>
    </location>
</feature>
<keyword evidence="3" id="KW-0645">Protease</keyword>
<keyword evidence="24" id="KW-1185">Reference proteome</keyword>
<dbReference type="PANTHER" id="PTHR42648:SF11">
    <property type="entry name" value="TRANSPOSON TY4-P GAG-POL POLYPROTEIN"/>
    <property type="match status" value="1"/>
</dbReference>
<feature type="domain" description="Retroviral polymerase SH3-like" evidence="22">
    <location>
        <begin position="727"/>
        <end position="780"/>
    </location>
</feature>
<dbReference type="SUPFAM" id="SSF53098">
    <property type="entry name" value="Ribonuclease H-like"/>
    <property type="match status" value="1"/>
</dbReference>
<dbReference type="GO" id="GO:0005524">
    <property type="term" value="F:ATP binding"/>
    <property type="evidence" value="ECO:0007669"/>
    <property type="project" value="UniProtKB-KW"/>
</dbReference>
<organism evidence="23 24">
    <name type="scientific">Penicillium rubens (strain ATCC 28089 / DSM 1075 / NRRL 1951 / Wisconsin 54-1255)</name>
    <name type="common">Penicillium chrysogenum</name>
    <dbReference type="NCBI Taxonomy" id="500485"/>
    <lineage>
        <taxon>Eukaryota</taxon>
        <taxon>Fungi</taxon>
        <taxon>Dikarya</taxon>
        <taxon>Ascomycota</taxon>
        <taxon>Pezizomycotina</taxon>
        <taxon>Eurotiomycetes</taxon>
        <taxon>Eurotiomycetidae</taxon>
        <taxon>Eurotiales</taxon>
        <taxon>Aspergillaceae</taxon>
        <taxon>Penicillium</taxon>
        <taxon>Penicillium chrysogenum species complex</taxon>
    </lineage>
</organism>
<feature type="compositionally biased region" description="Basic and acidic residues" evidence="19">
    <location>
        <begin position="279"/>
        <end position="294"/>
    </location>
</feature>
<reference evidence="23 24" key="1">
    <citation type="journal article" date="2008" name="Nat. Biotechnol.">
        <title>Genome sequencing and analysis of the filamentous fungus Penicillium chrysogenum.</title>
        <authorList>
            <person name="van den Berg M.A."/>
            <person name="Albang R."/>
            <person name="Albermann K."/>
            <person name="Badger J.H."/>
            <person name="Daran J.-M."/>
            <person name="Driessen A.J.M."/>
            <person name="Garcia-Estrada C."/>
            <person name="Fedorova N.D."/>
            <person name="Harris D.M."/>
            <person name="Heijne W.H.M."/>
            <person name="Joardar V.S."/>
            <person name="Kiel J.A.K.W."/>
            <person name="Kovalchuk A."/>
            <person name="Martin J.F."/>
            <person name="Nierman W.C."/>
            <person name="Nijland J.G."/>
            <person name="Pronk J.T."/>
            <person name="Roubos J.A."/>
            <person name="van der Klei I.J."/>
            <person name="van Peij N.N.M.E."/>
            <person name="Veenhuis M."/>
            <person name="von Doehren H."/>
            <person name="Wagner C."/>
            <person name="Wortman J.R."/>
            <person name="Bovenberg R.A.L."/>
        </authorList>
    </citation>
    <scope>NUCLEOTIDE SEQUENCE [LARGE SCALE GENOMIC DNA]</scope>
    <source>
        <strain evidence="24">ATCC 28089 / DSM 1075 / NRRL 1951 / Wisconsin 54-1255</strain>
    </source>
</reference>
<comment type="function">
    <text evidence="1">The aspartyl protease (PR) mediates the proteolytic cleavages of the Gag and Gag-Pol polyproteins after assembly of the VLP.</text>
</comment>
<evidence type="ECO:0000256" key="7">
    <source>
        <dbReference type="ARBA" id="ARBA00022741"/>
    </source>
</evidence>
<dbReference type="HOGENOM" id="CLU_001650_5_3_1"/>
<dbReference type="GO" id="GO:0015074">
    <property type="term" value="P:DNA integration"/>
    <property type="evidence" value="ECO:0007669"/>
    <property type="project" value="UniProtKB-KW"/>
</dbReference>
<evidence type="ECO:0000256" key="14">
    <source>
        <dbReference type="ARBA" id="ARBA00022932"/>
    </source>
</evidence>
<dbReference type="eggNOG" id="KOG0017">
    <property type="taxonomic scope" value="Eukaryota"/>
</dbReference>
<evidence type="ECO:0000256" key="17">
    <source>
        <dbReference type="ARBA" id="ARBA00023172"/>
    </source>
</evidence>
<evidence type="ECO:0000256" key="5">
    <source>
        <dbReference type="ARBA" id="ARBA00022722"/>
    </source>
</evidence>
<keyword evidence="14" id="KW-0239">DNA-directed DNA polymerase</keyword>
<keyword evidence="2" id="KW-1188">Viral release from host cell</keyword>
<evidence type="ECO:0000256" key="9">
    <source>
        <dbReference type="ARBA" id="ARBA00022801"/>
    </source>
</evidence>
<gene>
    <name evidence="23" type="ORF">Pc22g26000</name>
    <name evidence="23" type="ORF">PCH_Pc22g26000</name>
</gene>
<protein>
    <submittedName>
        <fullName evidence="23">Pc22g26000 protein</fullName>
    </submittedName>
</protein>
<keyword evidence="15" id="KW-0917">Virion maturation</keyword>
<sequence length="1064" mass="119735">MSALVHDSPDRAVTAIEPLTGSDNFATWKRLMTSYLKARQVWDVVSGGLQRPDCLFKYAKPITADIHPLVEPHLNGAVRQRAIEARLEVEVQAFERHREWSRREAEAYHTIFRYLSPHISIHVAGLETSRDLWNELEERYRRMELATFCELFAQLRETTGERCGSAREFVDRVRLLVHRLNAIAPGSIGDRAHIAILLTQIGPEYVLIVDAIQNDKDPVNPTTIGNRLSNAEQTVRRKESPTPLQAASGPSINTVQQTAKKCNYCKERGHVVAQCWKKQREAQPSRDHALKAERSVSGSPRNNLQNIPSSQVGDRQGPPTSKRPRINIVRARVTTLYTHAPQPRWILDSAATSHICWDRSCFSSLRPHREMLDTAGDPVEAEGIGTVKLTLRGKFNQPLVLKNVYFAPRVGMNLISVPKLLRDRYSVVAHPQNVFVQRRGRTVGTAYHAEEDLLILRCHVSRRSRERVQLARAPTTHGHADSLEPQAVAMDVDDPQESSDAECATSTSELGGEAVILEEDACKGVDQASEALWHARMGHLNRGDLRVVLRQTGTPYRPLTQAQLLATPQCPACMSGKQHQKRNSRARRPRLHSTGIFEMIHSDIMEMPIAKDGSSSAPRSRGSSPTMGENTCPSEHTSSPRESSLSPRRHDCKGQNGLAERTNRTIRERINTLLSDANLPPSWWTELVDTVVYLKLRAPASILRKKTPFEILHGKPPQLSHLRRIGSRAWVLIPKEHRAKLGPRSSECRLLGYCEPNQYKLYEIHSGKTVFSRDVEFDEWRHRGETGNDLPDNAPPSPVFPSMPSSARGLLTPPASPVPPASEREKTPPGREEETLPVVNPSQQGNDLTSDLGYSIYGRRRRPSRRLLESLGKVYLAGTLNTAPARQVDPATFHEAVSGPTQLEWWAAIQKEYASLLEHGTWEKVRREDVPAGDHVIGCKWVFRTKANGTRKARLVIKGCRQKHGIDYHETFAAVSRMDSVRCIVASAVLRGWKLHQFDAVTAFLHGDVDSSIYMELPEGFEEPGYVCRLRRSLYGLKQAPRIWYQCVHRVRLFGAEDRSPHFD</sequence>
<keyword evidence="8" id="KW-0255">Endonuclease</keyword>
<evidence type="ECO:0000256" key="1">
    <source>
        <dbReference type="ARBA" id="ARBA00002180"/>
    </source>
</evidence>
<dbReference type="InterPro" id="IPR036397">
    <property type="entry name" value="RNaseH_sf"/>
</dbReference>
<keyword evidence="16" id="KW-0238">DNA-binding</keyword>
<dbReference type="InterPro" id="IPR054722">
    <property type="entry name" value="PolX-like_BBD"/>
</dbReference>
<evidence type="ECO:0000256" key="15">
    <source>
        <dbReference type="ARBA" id="ARBA00023113"/>
    </source>
</evidence>
<dbReference type="InterPro" id="IPR057670">
    <property type="entry name" value="SH3_retrovirus"/>
</dbReference>
<evidence type="ECO:0000259" key="20">
    <source>
        <dbReference type="Pfam" id="PF07727"/>
    </source>
</evidence>
<feature type="compositionally biased region" description="Polar residues" evidence="19">
    <location>
        <begin position="840"/>
        <end position="849"/>
    </location>
</feature>
<feature type="region of interest" description="Disordered" evidence="19">
    <location>
        <begin position="610"/>
        <end position="660"/>
    </location>
</feature>
<dbReference type="Proteomes" id="UP000000724">
    <property type="component" value="Contig Pc00c22"/>
</dbReference>
<dbReference type="AlphaFoldDB" id="B6HT05"/>
<feature type="region of interest" description="Disordered" evidence="19">
    <location>
        <begin position="279"/>
        <end position="324"/>
    </location>
</feature>
<feature type="region of interest" description="Disordered" evidence="19">
    <location>
        <begin position="783"/>
        <end position="852"/>
    </location>
</feature>
<keyword evidence="12" id="KW-0229">DNA integration</keyword>
<keyword evidence="4" id="KW-0548">Nucleotidyltransferase</keyword>
<feature type="region of interest" description="Disordered" evidence="19">
    <location>
        <begin position="220"/>
        <end position="253"/>
    </location>
</feature>
<evidence type="ECO:0000313" key="24">
    <source>
        <dbReference type="Proteomes" id="UP000000724"/>
    </source>
</evidence>
<feature type="compositionally biased region" description="Low complexity" evidence="19">
    <location>
        <begin position="633"/>
        <end position="646"/>
    </location>
</feature>
<evidence type="ECO:0000313" key="23">
    <source>
        <dbReference type="EMBL" id="CAP99888.1"/>
    </source>
</evidence>
<keyword evidence="17" id="KW-0233">DNA recombination</keyword>
<dbReference type="GO" id="GO:0003964">
    <property type="term" value="F:RNA-directed DNA polymerase activity"/>
    <property type="evidence" value="ECO:0007669"/>
    <property type="project" value="UniProtKB-KW"/>
</dbReference>
<dbReference type="GO" id="GO:0006310">
    <property type="term" value="P:DNA recombination"/>
    <property type="evidence" value="ECO:0007669"/>
    <property type="project" value="UniProtKB-KW"/>
</dbReference>
<dbReference type="GO" id="GO:0006508">
    <property type="term" value="P:proteolysis"/>
    <property type="evidence" value="ECO:0007669"/>
    <property type="project" value="UniProtKB-KW"/>
</dbReference>
<evidence type="ECO:0000256" key="19">
    <source>
        <dbReference type="SAM" id="MobiDB-lite"/>
    </source>
</evidence>
<dbReference type="InterPro" id="IPR039537">
    <property type="entry name" value="Retrotran_Ty1/copia-like"/>
</dbReference>
<evidence type="ECO:0000256" key="8">
    <source>
        <dbReference type="ARBA" id="ARBA00022759"/>
    </source>
</evidence>
<evidence type="ECO:0000256" key="6">
    <source>
        <dbReference type="ARBA" id="ARBA00022723"/>
    </source>
</evidence>
<dbReference type="GO" id="GO:0003677">
    <property type="term" value="F:DNA binding"/>
    <property type="evidence" value="ECO:0007669"/>
    <property type="project" value="UniProtKB-KW"/>
</dbReference>
<feature type="compositionally biased region" description="Polar residues" evidence="19">
    <location>
        <begin position="242"/>
        <end position="253"/>
    </location>
</feature>
<dbReference type="InterPro" id="IPR013103">
    <property type="entry name" value="RVT_2"/>
</dbReference>
<keyword evidence="13" id="KW-0695">RNA-directed DNA polymerase</keyword>
<name>B6HT05_PENRW</name>
<dbReference type="PANTHER" id="PTHR42648">
    <property type="entry name" value="TRANSPOSASE, PUTATIVE-RELATED"/>
    <property type="match status" value="1"/>
</dbReference>
<dbReference type="GO" id="GO:0003887">
    <property type="term" value="F:DNA-directed DNA polymerase activity"/>
    <property type="evidence" value="ECO:0007669"/>
    <property type="project" value="UniProtKB-KW"/>
</dbReference>
<evidence type="ECO:0000256" key="18">
    <source>
        <dbReference type="ARBA" id="ARBA00023268"/>
    </source>
</evidence>
<keyword evidence="11" id="KW-0460">Magnesium</keyword>
<dbReference type="Gene3D" id="4.10.60.10">
    <property type="entry name" value="Zinc finger, CCHC-type"/>
    <property type="match status" value="1"/>
</dbReference>
<dbReference type="GO" id="GO:0004519">
    <property type="term" value="F:endonuclease activity"/>
    <property type="evidence" value="ECO:0007669"/>
    <property type="project" value="UniProtKB-KW"/>
</dbReference>
<evidence type="ECO:0000259" key="22">
    <source>
        <dbReference type="Pfam" id="PF25597"/>
    </source>
</evidence>
<dbReference type="EMBL" id="AM920437">
    <property type="protein sequence ID" value="CAP99888.1"/>
    <property type="molecule type" value="Genomic_DNA"/>
</dbReference>
<evidence type="ECO:0000256" key="3">
    <source>
        <dbReference type="ARBA" id="ARBA00022670"/>
    </source>
</evidence>
<feature type="compositionally biased region" description="Basic and acidic residues" evidence="19">
    <location>
        <begin position="822"/>
        <end position="834"/>
    </location>
</feature>
<evidence type="ECO:0000256" key="12">
    <source>
        <dbReference type="ARBA" id="ARBA00022908"/>
    </source>
</evidence>
<keyword evidence="7" id="KW-0547">Nucleotide-binding</keyword>
<evidence type="ECO:0000256" key="11">
    <source>
        <dbReference type="ARBA" id="ARBA00022842"/>
    </source>
</evidence>
<evidence type="ECO:0000259" key="21">
    <source>
        <dbReference type="Pfam" id="PF22936"/>
    </source>
</evidence>
<feature type="compositionally biased region" description="Basic residues" evidence="19">
    <location>
        <begin position="578"/>
        <end position="591"/>
    </location>
</feature>
<proteinExistence type="predicted"/>
<keyword evidence="6" id="KW-0479">Metal-binding</keyword>
<keyword evidence="10" id="KW-0067">ATP-binding</keyword>
<evidence type="ECO:0000256" key="13">
    <source>
        <dbReference type="ARBA" id="ARBA00022918"/>
    </source>
</evidence>
<keyword evidence="14" id="KW-0808">Transferase</keyword>
<dbReference type="Pfam" id="PF07727">
    <property type="entry name" value="RVT_2"/>
    <property type="match status" value="1"/>
</dbReference>
<dbReference type="GO" id="GO:0046872">
    <property type="term" value="F:metal ion binding"/>
    <property type="evidence" value="ECO:0007669"/>
    <property type="project" value="UniProtKB-KW"/>
</dbReference>
<evidence type="ECO:0000256" key="2">
    <source>
        <dbReference type="ARBA" id="ARBA00022612"/>
    </source>
</evidence>
<keyword evidence="5" id="KW-0540">Nuclease</keyword>
<feature type="compositionally biased region" description="Low complexity" evidence="19">
    <location>
        <begin position="613"/>
        <end position="625"/>
    </location>
</feature>
<feature type="domain" description="Reverse transcriptase Ty1/copia-type" evidence="20">
    <location>
        <begin position="929"/>
        <end position="1051"/>
    </location>
</feature>
<evidence type="ECO:0000256" key="4">
    <source>
        <dbReference type="ARBA" id="ARBA00022695"/>
    </source>
</evidence>
<dbReference type="Pfam" id="PF25597">
    <property type="entry name" value="SH3_retrovirus"/>
    <property type="match status" value="1"/>
</dbReference>
<accession>B6HT05</accession>
<keyword evidence="9" id="KW-0378">Hydrolase</keyword>
<dbReference type="Pfam" id="PF14223">
    <property type="entry name" value="Retrotran_gag_2"/>
    <property type="match status" value="1"/>
</dbReference>
<evidence type="ECO:0000256" key="10">
    <source>
        <dbReference type="ARBA" id="ARBA00022840"/>
    </source>
</evidence>
<evidence type="ECO:0000256" key="16">
    <source>
        <dbReference type="ARBA" id="ARBA00023125"/>
    </source>
</evidence>
<keyword evidence="18" id="KW-0511">Multifunctional enzyme</keyword>
<feature type="domain" description="Retrovirus-related Pol polyprotein from transposon TNT 1-94-like beta-barrel" evidence="21">
    <location>
        <begin position="345"/>
        <end position="423"/>
    </location>
</feature>
<dbReference type="Gene3D" id="3.30.420.10">
    <property type="entry name" value="Ribonuclease H-like superfamily/Ribonuclease H"/>
    <property type="match status" value="1"/>
</dbReference>
<dbReference type="VEuPathDB" id="FungiDB:PCH_Pc22g26000"/>